<keyword evidence="2" id="KW-1185">Reference proteome</keyword>
<organism evidence="1 2">
    <name type="scientific">Chryseobacterium taiwanense</name>
    <dbReference type="NCBI Taxonomy" id="363331"/>
    <lineage>
        <taxon>Bacteria</taxon>
        <taxon>Pseudomonadati</taxon>
        <taxon>Bacteroidota</taxon>
        <taxon>Flavobacteriia</taxon>
        <taxon>Flavobacteriales</taxon>
        <taxon>Weeksellaceae</taxon>
        <taxon>Chryseobacterium group</taxon>
        <taxon>Chryseobacterium</taxon>
    </lineage>
</organism>
<dbReference type="Proteomes" id="UP000031167">
    <property type="component" value="Unassembled WGS sequence"/>
</dbReference>
<dbReference type="STRING" id="363331.RM51_17865"/>
<evidence type="ECO:0000313" key="2">
    <source>
        <dbReference type="Proteomes" id="UP000031167"/>
    </source>
</evidence>
<accession>A0A0B4DAK2</accession>
<protein>
    <submittedName>
        <fullName evidence="1">Uncharacterized protein</fullName>
    </submittedName>
</protein>
<dbReference type="EMBL" id="JWTA01000020">
    <property type="protein sequence ID" value="KIC61345.1"/>
    <property type="molecule type" value="Genomic_DNA"/>
</dbReference>
<name>A0A0B4DAK2_9FLAO</name>
<proteinExistence type="predicted"/>
<dbReference type="AlphaFoldDB" id="A0A0B4DAK2"/>
<gene>
    <name evidence="1" type="ORF">RM51_17865</name>
</gene>
<reference evidence="1 2" key="1">
    <citation type="submission" date="2014-12" db="EMBL/GenBank/DDBJ databases">
        <title>Genome sequencing of Chryseobacterium taiwanense TPW19.</title>
        <authorList>
            <person name="Tan P.W."/>
            <person name="Chan K.-G."/>
        </authorList>
    </citation>
    <scope>NUCLEOTIDE SEQUENCE [LARGE SCALE GENOMIC DNA]</scope>
    <source>
        <strain evidence="1 2">TPW19</strain>
    </source>
</reference>
<evidence type="ECO:0000313" key="1">
    <source>
        <dbReference type="EMBL" id="KIC61345.1"/>
    </source>
</evidence>
<comment type="caution">
    <text evidence="1">The sequence shown here is derived from an EMBL/GenBank/DDBJ whole genome shotgun (WGS) entry which is preliminary data.</text>
</comment>
<sequence length="686" mass="80987">MDIKRIYCLTLLLATCSLYRSQITEDSIRLTNEKYSKFYFSKPSAISPDNRWMVISDTNFYGLQRATLLDIKNKKTEELLFGSRYFFFSHNILVTQRTNHTIIRILEEQLEKTITGNFQYKPFVKEGKMIFYERKARQVVIVDNSLKEIASLENVEMVRFDEELPSVSFIIDKKIYSIDLKSMKKTKWGSADQVKWMGNLKSELITLQSMNGTYHIGRYAKNNVARSIPLDMPQRFYLDSLLLSSVELKNNRYLIIPLKKERLSKKEKNEIFYTHQNHNYKNPFSQMAVYDLKNEIWKRLPNVSDEFAQQQFIDNRETILYYDPSKDTLESFINARYEQSIELDFGGRKRKIDNVHALPENFYFDPISNTMIYYKDRRWRIESIMKNISREIPFERPEYFISEVYSGLSDRPSGKVYPTNLSSKYIITDEYDLFLVDVVHVTVKRLTFGREKEMVFSIPEPTGLGRTSDSHWDKEVNIKVDLSKKILLKALNKKDYSSQLCEYDVKKSELKIREETGNRIQDIYQVGNTIVYTMESYQKPLSVYTLQNGVSTLVYQSKGVDQQELVNLKKEIIRYEVNGKKYNAALLYPAHYKANTTYPLIFNIYERKSKDILMYQIPYLFDTQGFNIMHYVYQDYFVLLPDFDYEVENVGRSISKSVDAIVEKLTTNKNIDLNRMAGVRAFIWRV</sequence>